<organism evidence="1 2">
    <name type="scientific">Myroides odoratimimus</name>
    <dbReference type="NCBI Taxonomy" id="76832"/>
    <lineage>
        <taxon>Bacteria</taxon>
        <taxon>Pseudomonadati</taxon>
        <taxon>Bacteroidota</taxon>
        <taxon>Flavobacteriia</taxon>
        <taxon>Flavobacteriales</taxon>
        <taxon>Flavobacteriaceae</taxon>
        <taxon>Myroides</taxon>
    </lineage>
</organism>
<evidence type="ECO:0000313" key="2">
    <source>
        <dbReference type="Proteomes" id="UP000069030"/>
    </source>
</evidence>
<dbReference type="EMBL" id="CP013690">
    <property type="protein sequence ID" value="ALU28083.1"/>
    <property type="molecule type" value="Genomic_DNA"/>
</dbReference>
<dbReference type="AlphaFoldDB" id="A0AAI8C7I0"/>
<dbReference type="InterPro" id="IPR017946">
    <property type="entry name" value="PLC-like_Pdiesterase_TIM-brl"/>
</dbReference>
<dbReference type="InterPro" id="IPR032075">
    <property type="entry name" value="PI-PLC-C1"/>
</dbReference>
<sequence length="407" mass="46842">MNRNIKLSSILLGMLLPIVMYGQINTKQEINLPSDLRINQIQVLGTHNSYAEPVDPNRLDYVSKIVDQSKGKLLEGMSKEQLDFFKEYHPNEISFKESLFYEHPSFEIQLDSGLRSLELDVYYDSTGNRYTNPAGYEYLKTVGVKQLAKHNITDLDKPGFKVLHMADVDFRSKYPTLKLALQSIKKWSDQHVDHIPLFIMIEAKDSNWPLFKNPTEVLKYDEYAFDLLDQEIVDIIGREKLITPDDLRGNYKTLKEAVANHNWPLVSQSKGKLLFMLLPSTGGVNQGESAYVHNRPNLEGRVMFVQSKPTDTYGVFLLLDNAIVRQEDIKEYVTKGYLVRTRSDIDTYEAKVNDHTRSKAAFSSGAQVISTDFFSKVYNPYRSEYFVELPDNLKQVRINPVNYKKSN</sequence>
<evidence type="ECO:0008006" key="3">
    <source>
        <dbReference type="Google" id="ProtNLM"/>
    </source>
</evidence>
<evidence type="ECO:0000313" key="1">
    <source>
        <dbReference type="EMBL" id="ALU28083.1"/>
    </source>
</evidence>
<dbReference type="Proteomes" id="UP000069030">
    <property type="component" value="Chromosome"/>
</dbReference>
<accession>A0AAI8C7I0</accession>
<gene>
    <name evidence="1" type="ORF">AS202_18875</name>
</gene>
<proteinExistence type="predicted"/>
<dbReference type="GO" id="GO:0006629">
    <property type="term" value="P:lipid metabolic process"/>
    <property type="evidence" value="ECO:0007669"/>
    <property type="project" value="InterPro"/>
</dbReference>
<dbReference type="KEGG" id="mod:AS202_18875"/>
<dbReference type="CDD" id="cd08589">
    <property type="entry name" value="PI-PLCc_SaPLC1_like"/>
    <property type="match status" value="1"/>
</dbReference>
<dbReference type="SUPFAM" id="SSF51695">
    <property type="entry name" value="PLC-like phosphodiesterases"/>
    <property type="match status" value="1"/>
</dbReference>
<dbReference type="RefSeq" id="WP_058699909.1">
    <property type="nucleotide sequence ID" value="NZ_CP013690.1"/>
</dbReference>
<reference evidence="1 2" key="1">
    <citation type="journal article" date="2016" name="J. Zhejiang Univ. Sci. B">
        <title>Antibiotic resistance mechanisms of Myroides sp.</title>
        <authorList>
            <person name="Hu S."/>
            <person name="Yuan S."/>
            <person name="Qu H."/>
            <person name="Jiang T."/>
            <person name="Zhou Y."/>
            <person name="Wang M."/>
            <person name="Ming D."/>
        </authorList>
    </citation>
    <scope>NUCLEOTIDE SEQUENCE [LARGE SCALE GENOMIC DNA]</scope>
    <source>
        <strain evidence="1 2">PR63039</strain>
    </source>
</reference>
<dbReference type="Pfam" id="PF16670">
    <property type="entry name" value="PI-PLC-C1"/>
    <property type="match status" value="1"/>
</dbReference>
<name>A0AAI8C7I0_9FLAO</name>
<dbReference type="GO" id="GO:0008081">
    <property type="term" value="F:phosphoric diester hydrolase activity"/>
    <property type="evidence" value="ECO:0007669"/>
    <property type="project" value="InterPro"/>
</dbReference>
<dbReference type="Gene3D" id="3.20.20.190">
    <property type="entry name" value="Phosphatidylinositol (PI) phosphodiesterase"/>
    <property type="match status" value="1"/>
</dbReference>
<protein>
    <recommendedName>
        <fullName evidence="3">Calcium-dependent phosphoinositide phospholipase C</fullName>
    </recommendedName>
</protein>